<dbReference type="Proteomes" id="UP000499080">
    <property type="component" value="Unassembled WGS sequence"/>
</dbReference>
<organism evidence="1 2">
    <name type="scientific">Araneus ventricosus</name>
    <name type="common">Orbweaver spider</name>
    <name type="synonym">Epeira ventricosa</name>
    <dbReference type="NCBI Taxonomy" id="182803"/>
    <lineage>
        <taxon>Eukaryota</taxon>
        <taxon>Metazoa</taxon>
        <taxon>Ecdysozoa</taxon>
        <taxon>Arthropoda</taxon>
        <taxon>Chelicerata</taxon>
        <taxon>Arachnida</taxon>
        <taxon>Araneae</taxon>
        <taxon>Araneomorphae</taxon>
        <taxon>Entelegynae</taxon>
        <taxon>Araneoidea</taxon>
        <taxon>Araneidae</taxon>
        <taxon>Araneus</taxon>
    </lineage>
</organism>
<evidence type="ECO:0000313" key="2">
    <source>
        <dbReference type="Proteomes" id="UP000499080"/>
    </source>
</evidence>
<dbReference type="AlphaFoldDB" id="A0A4Y2KCM1"/>
<keyword evidence="2" id="KW-1185">Reference proteome</keyword>
<gene>
    <name evidence="1" type="ORF">AVEN_145565_1</name>
</gene>
<name>A0A4Y2KCM1_ARAVE</name>
<protein>
    <submittedName>
        <fullName evidence="1">Uncharacterized protein</fullName>
    </submittedName>
</protein>
<feature type="non-terminal residue" evidence="1">
    <location>
        <position position="48"/>
    </location>
</feature>
<comment type="caution">
    <text evidence="1">The sequence shown here is derived from an EMBL/GenBank/DDBJ whole genome shotgun (WGS) entry which is preliminary data.</text>
</comment>
<evidence type="ECO:0000313" key="1">
    <source>
        <dbReference type="EMBL" id="GBN00102.1"/>
    </source>
</evidence>
<proteinExistence type="predicted"/>
<reference evidence="1 2" key="1">
    <citation type="journal article" date="2019" name="Sci. Rep.">
        <title>Orb-weaving spider Araneus ventricosus genome elucidates the spidroin gene catalogue.</title>
        <authorList>
            <person name="Kono N."/>
            <person name="Nakamura H."/>
            <person name="Ohtoshi R."/>
            <person name="Moran D.A.P."/>
            <person name="Shinohara A."/>
            <person name="Yoshida Y."/>
            <person name="Fujiwara M."/>
            <person name="Mori M."/>
            <person name="Tomita M."/>
            <person name="Arakawa K."/>
        </authorList>
    </citation>
    <scope>NUCLEOTIDE SEQUENCE [LARGE SCALE GENOMIC DNA]</scope>
</reference>
<sequence length="48" mass="5419">MVLKLTLVEEISVNVVEPRQDSMMSFSIGPEMPTSHVFLPLCEEIKIT</sequence>
<accession>A0A4Y2KCM1</accession>
<dbReference type="EMBL" id="BGPR01004479">
    <property type="protein sequence ID" value="GBN00102.1"/>
    <property type="molecule type" value="Genomic_DNA"/>
</dbReference>